<evidence type="ECO:0000313" key="2">
    <source>
        <dbReference type="Proteomes" id="UP000887565"/>
    </source>
</evidence>
<dbReference type="Proteomes" id="UP000887565">
    <property type="component" value="Unplaced"/>
</dbReference>
<feature type="compositionally biased region" description="Basic and acidic residues" evidence="1">
    <location>
        <begin position="27"/>
        <end position="45"/>
    </location>
</feature>
<accession>A0A915KEK9</accession>
<evidence type="ECO:0000256" key="1">
    <source>
        <dbReference type="SAM" id="MobiDB-lite"/>
    </source>
</evidence>
<evidence type="ECO:0000313" key="3">
    <source>
        <dbReference type="WBParaSite" id="nRc.2.0.1.t36820-RA"/>
    </source>
</evidence>
<feature type="region of interest" description="Disordered" evidence="1">
    <location>
        <begin position="27"/>
        <end position="63"/>
    </location>
</feature>
<keyword evidence="2" id="KW-1185">Reference proteome</keyword>
<dbReference type="WBParaSite" id="nRc.2.0.1.t36820-RA">
    <property type="protein sequence ID" value="nRc.2.0.1.t36820-RA"/>
    <property type="gene ID" value="nRc.2.0.1.g36820"/>
</dbReference>
<sequence>MVHHGHSCCDQSDRIVNVAITAPKDDETKVYKRDNPKNEDHEKWHTKSGVGFEEAKAATMTDK</sequence>
<name>A0A915KEK9_ROMCU</name>
<feature type="compositionally biased region" description="Basic and acidic residues" evidence="1">
    <location>
        <begin position="53"/>
        <end position="63"/>
    </location>
</feature>
<organism evidence="2 3">
    <name type="scientific">Romanomermis culicivorax</name>
    <name type="common">Nematode worm</name>
    <dbReference type="NCBI Taxonomy" id="13658"/>
    <lineage>
        <taxon>Eukaryota</taxon>
        <taxon>Metazoa</taxon>
        <taxon>Ecdysozoa</taxon>
        <taxon>Nematoda</taxon>
        <taxon>Enoplea</taxon>
        <taxon>Dorylaimia</taxon>
        <taxon>Mermithida</taxon>
        <taxon>Mermithoidea</taxon>
        <taxon>Mermithidae</taxon>
        <taxon>Romanomermis</taxon>
    </lineage>
</organism>
<reference evidence="3" key="1">
    <citation type="submission" date="2022-11" db="UniProtKB">
        <authorList>
            <consortium name="WormBaseParasite"/>
        </authorList>
    </citation>
    <scope>IDENTIFICATION</scope>
</reference>
<proteinExistence type="predicted"/>
<dbReference type="AlphaFoldDB" id="A0A915KEK9"/>
<protein>
    <submittedName>
        <fullName evidence="3">Uncharacterized protein</fullName>
    </submittedName>
</protein>